<feature type="region of interest" description="Disordered" evidence="7">
    <location>
        <begin position="923"/>
        <end position="1006"/>
    </location>
</feature>
<feature type="region of interest" description="Disordered" evidence="7">
    <location>
        <begin position="2056"/>
        <end position="2133"/>
    </location>
</feature>
<dbReference type="GO" id="GO:1904262">
    <property type="term" value="P:negative regulation of TORC1 signaling"/>
    <property type="evidence" value="ECO:0007669"/>
    <property type="project" value="TreeGrafter"/>
</dbReference>
<dbReference type="InterPro" id="IPR036388">
    <property type="entry name" value="WH-like_DNA-bd_sf"/>
</dbReference>
<dbReference type="Pfam" id="PF01464">
    <property type="entry name" value="SLT"/>
    <property type="match status" value="1"/>
</dbReference>
<feature type="compositionally biased region" description="Basic and acidic residues" evidence="7">
    <location>
        <begin position="952"/>
        <end position="962"/>
    </location>
</feature>
<feature type="region of interest" description="Disordered" evidence="7">
    <location>
        <begin position="1626"/>
        <end position="1677"/>
    </location>
</feature>
<dbReference type="PANTHER" id="PTHR13179">
    <property type="entry name" value="DEP DOMAIN CONTAINING PROTEIN 5"/>
    <property type="match status" value="1"/>
</dbReference>
<dbReference type="InterPro" id="IPR008258">
    <property type="entry name" value="Transglycosylase_SLT_dom_1"/>
</dbReference>
<feature type="region of interest" description="Disordered" evidence="7">
    <location>
        <begin position="839"/>
        <end position="871"/>
    </location>
</feature>
<feature type="compositionally biased region" description="Basic and acidic residues" evidence="7">
    <location>
        <begin position="1114"/>
        <end position="1125"/>
    </location>
</feature>
<proteinExistence type="inferred from homology"/>
<dbReference type="InterPro" id="IPR045838">
    <property type="entry name" value="DEPDC5_CTD"/>
</dbReference>
<feature type="compositionally biased region" description="Polar residues" evidence="7">
    <location>
        <begin position="992"/>
        <end position="1006"/>
    </location>
</feature>
<dbReference type="GO" id="GO:1990130">
    <property type="term" value="C:GATOR1 complex"/>
    <property type="evidence" value="ECO:0007669"/>
    <property type="project" value="TreeGrafter"/>
</dbReference>
<dbReference type="PANTHER" id="PTHR13179:SF8">
    <property type="entry name" value="GATOR COMPLEX PROTEIN DEPDC5"/>
    <property type="match status" value="1"/>
</dbReference>
<dbReference type="EMBL" id="CP055900">
    <property type="protein sequence ID" value="QKX59202.1"/>
    <property type="molecule type" value="Genomic_DNA"/>
</dbReference>
<dbReference type="GO" id="GO:0005096">
    <property type="term" value="F:GTPase activator activity"/>
    <property type="evidence" value="ECO:0007669"/>
    <property type="project" value="InterPro"/>
</dbReference>
<dbReference type="GO" id="GO:0035556">
    <property type="term" value="P:intracellular signal transduction"/>
    <property type="evidence" value="ECO:0007669"/>
    <property type="project" value="InterPro"/>
</dbReference>
<feature type="chain" id="PRO_5029000311" description="Vacuolar membrane-associated protein IML1" evidence="8">
    <location>
        <begin position="21"/>
        <end position="2133"/>
    </location>
</feature>
<evidence type="ECO:0000259" key="9">
    <source>
        <dbReference type="PROSITE" id="PS50186"/>
    </source>
</evidence>
<feature type="compositionally biased region" description="Polar residues" evidence="7">
    <location>
        <begin position="860"/>
        <end position="871"/>
    </location>
</feature>
<comment type="similarity">
    <text evidence="2">Belongs to the IML1 family.</text>
</comment>
<dbReference type="Gene3D" id="1.10.10.10">
    <property type="entry name" value="Winged helix-like DNA-binding domain superfamily/Winged helix DNA-binding domain"/>
    <property type="match status" value="1"/>
</dbReference>
<evidence type="ECO:0000313" key="11">
    <source>
        <dbReference type="Proteomes" id="UP000509510"/>
    </source>
</evidence>
<keyword evidence="8" id="KW-0732">Signal</keyword>
<comment type="subcellular location">
    <subcellularLocation>
        <location evidence="1">Vacuole membrane</location>
        <topology evidence="1">Peripheral membrane protein</topology>
    </subcellularLocation>
</comment>
<name>A0A7H8QYP5_TALRU</name>
<sequence length="2133" mass="235548">MAFIKAVTVASLALTSTVAAQSANPGLGVNKNATGATEEVTPGAGPNGSEDWLNTGIDGDGWNPPFMALDDIVLIDIDSYYNGIGSACQQYDQYFQSAGSQYNVDPVILAIIAMQESSCNADAGGPTPGLMQVSCENYPNGQCTDSIQDNVNAGTNYLVSQINGSNGNVIAAFGSYNGWFTAGSGLNNNKGLTADYPCSSEGQSNGQPQNLDYIHEIFNGWMRMLQRRAPSKGSHLRQVSAASLESTSSIHSPPAPAPATAKLDNPLSGGLYRQLCTLWIHDETFSKDEFLFNNSAFADSGITPGDVLEIVCVDHSAELASRKPLSESIIEGEATTHPSIYAKFSSPVQSRCLFVVKPMPQDIRQRQPKLEISVTRAVANIFGFKNGCHVMISQIERSQCSASHVDISFRDQYLVRADMWRLVTSELVNKTVYKGQKILSMGSVRATVKNIFIGGKKVLSGYFAPGTIPVFRSEAARYVVFIQMSKEMWDFDAEGTGDILFSRVINGFLPELFKRWANIDAKHLVTIVLFTRVEYDMPVEKGMEHLKNLSNHNSVPTRDFYRVVVNDIASGHWTAILDELKKNFRTFLRDVSIQKFGSSAGPSTTKQAPSISGRPTAAIRGNILEAIHLASSHLSHEHIDRDMARTGHSIVVITPGSGLFEVSYESLAATTDAVTSIGIAIDLVSLSPMPLHSVPLFKYKNPKEKQTDWRLSAPPGAGSMETRPSTASFGSPPFSLKTAQFASFARPLSRDMLPGQSKEWNYGIPHWLDISFWNPATYKEDRRITKNDMNAPIPFTVNKRAKQFVPRVRLYEIQMMGIMESEQSNISIPYLSEKNFGFQRTDSKPHSRSATPRTGHHSLSPGSSYKGQLSDSLRPEEFLPSFSNHRNLLINSAANQHKKMSNWMDEYDANVFVPFPKQRPIRKSAKAKRLIEPENQTSRAQDRLSARSITGLRERSEHELERTISGQSSPRAKSGKSSPKYPALGTKDHPSMKSSIKPTRTTPRISRSISFALRGLGIPPPRAQASTEINAEHAQGRATPARTSSSNPIVDLEGQKRPSTSTTSTTDDTSSVRSVHLSPQRSPTPKASTENLEISQPRPISQARPISIKSVSKRPLDDSRTDRSGAEIPVPTAIEPQTATGTIGATNGPFPMTRGVLKHEAGGSRDMPATSSTSPSKTLAPWVRSINPSNAPRASLRDASWFGRWQHAYPRPPHVAVVKWKSLKTPAVLPLTTEEFPSPKELATNYLETPYRVFPNEDNDSSDMLRGQDAILREMIALRLSHGFQIVIGSAVAEATGQPFLEFLNVFDTKDLGKDDATVILSKGNIIHRLSCVAGGEIEVTRFTRLSNVSDLEKSHSPTYTLAIRTILAKTYDLSEVKLLSSAEEYNWNYADNYIAGHRDHLIDPTRQLRFWRVRFVLIPMHLPPHTRRHFNEDNEEEIHLLGISQLTNLWQRNKYIPPDEKRFQSSGRNNQKDQNPLNILYQTQNPSEIVGAEFNRLLLTDPQLDNPPAQLLPDSELLERSDFGPASLIELAHIIQGEKGARLMDRRWHLRLHYSCLVGSEFTTWLVQTFRDIDNREEAVKFGNELMRLGLFIHVERRHNFRDGNYFYQIASQFRVPRPESKSGWFPGLGKSDSSVPATPLGDISAKDPPGVLEQAKSEKPEETTASTTDTPPKTKNKVTIMLSKTMKYDVDPRKRSNRPEVVDLHYDRLHNPENCFHIELSWMSATAKLVEDAVASWASTADKYGLKLVQVPIAEAAATVKAQTFRRLYRVKLCVEPPPPPMGSLTFGATSFSQRDRHFYQKAILRKFDFVLDFEAASSFPRDVEVLYSWGKPEYQYPQYIHQSGCLLAQISDEGDFIFLANRLFSTKSAAGGGRDTGHIHHHHHHPKFDRGERGGNDLHHRARASTYSYDPMFSPRLSPLVRPAGDHSFLQHTNNIPNLTLNPQPTSASPSFNPTSSPVLDTSNLYKTPEYLKTQVEEFCNDPDRLQQFYAEEPTVIVRPGSTRLGPMTTATTTTTTAAITAAAGSTTNMPSSSSATTSSAIMEASIPSLELPASLVGHPTPPPPDLDTGQPDSSTTAAPPPSPPPHPGTSTSAAPSAPEEREPDQSDISNSSTSNKSPSLKSGDLKPMI</sequence>
<dbReference type="KEGG" id="trg:TRUGW13939_06334"/>
<dbReference type="InterPro" id="IPR023346">
    <property type="entry name" value="Lysozyme-like_dom_sf"/>
</dbReference>
<feature type="compositionally biased region" description="Low complexity" evidence="7">
    <location>
        <begin position="2110"/>
        <end position="2126"/>
    </location>
</feature>
<dbReference type="Pfam" id="PF12257">
    <property type="entry name" value="IML1"/>
    <property type="match status" value="1"/>
</dbReference>
<reference evidence="11" key="1">
    <citation type="submission" date="2020-06" db="EMBL/GenBank/DDBJ databases">
        <title>A chromosome-scale genome assembly of Talaromyces rugulosus W13939.</title>
        <authorList>
            <person name="Wang B."/>
            <person name="Guo L."/>
            <person name="Ye K."/>
            <person name="Wang L."/>
        </authorList>
    </citation>
    <scope>NUCLEOTIDE SEQUENCE [LARGE SCALE GENOMIC DNA]</scope>
    <source>
        <strain evidence="11">W13939</strain>
    </source>
</reference>
<feature type="domain" description="DEP" evidence="9">
    <location>
        <begin position="1538"/>
        <end position="1613"/>
    </location>
</feature>
<dbReference type="Pfam" id="PF19418">
    <property type="entry name" value="DEPDC5_CTD"/>
    <property type="match status" value="1"/>
</dbReference>
<dbReference type="RefSeq" id="XP_035345380.1">
    <property type="nucleotide sequence ID" value="XM_035489487.1"/>
</dbReference>
<dbReference type="Gene3D" id="1.10.530.10">
    <property type="match status" value="1"/>
</dbReference>
<feature type="region of interest" description="Disordered" evidence="7">
    <location>
        <begin position="705"/>
        <end position="733"/>
    </location>
</feature>
<protein>
    <recommendedName>
        <fullName evidence="3">Vacuolar membrane-associated protein IML1</fullName>
    </recommendedName>
    <alternativeName>
        <fullName evidence="4">Vacuolar membrane-associated protein iml1</fullName>
    </alternativeName>
</protein>
<feature type="region of interest" description="Disordered" evidence="7">
    <location>
        <begin position="28"/>
        <end position="51"/>
    </location>
</feature>
<feature type="compositionally biased region" description="Low complexity" evidence="7">
    <location>
        <begin position="1059"/>
        <end position="1071"/>
    </location>
</feature>
<dbReference type="GO" id="GO:0010508">
    <property type="term" value="P:positive regulation of autophagy"/>
    <property type="evidence" value="ECO:0007669"/>
    <property type="project" value="TreeGrafter"/>
</dbReference>
<keyword evidence="11" id="KW-1185">Reference proteome</keyword>
<evidence type="ECO:0000256" key="3">
    <source>
        <dbReference type="ARBA" id="ARBA00018529"/>
    </source>
</evidence>
<feature type="region of interest" description="Disordered" evidence="7">
    <location>
        <begin position="1160"/>
        <end position="1181"/>
    </location>
</feature>
<evidence type="ECO:0000313" key="10">
    <source>
        <dbReference type="EMBL" id="QKX59202.1"/>
    </source>
</evidence>
<dbReference type="SMART" id="SM00049">
    <property type="entry name" value="DEP"/>
    <property type="match status" value="1"/>
</dbReference>
<evidence type="ECO:0000256" key="6">
    <source>
        <dbReference type="ARBA" id="ARBA00023136"/>
    </source>
</evidence>
<dbReference type="Pfam" id="PF00610">
    <property type="entry name" value="DEP"/>
    <property type="match status" value="1"/>
</dbReference>
<feature type="compositionally biased region" description="Polar residues" evidence="7">
    <location>
        <begin position="964"/>
        <end position="977"/>
    </location>
</feature>
<feature type="region of interest" description="Disordered" evidence="7">
    <location>
        <begin position="1873"/>
        <end position="1898"/>
    </location>
</feature>
<feature type="signal peptide" evidence="8">
    <location>
        <begin position="1"/>
        <end position="20"/>
    </location>
</feature>
<dbReference type="Proteomes" id="UP000509510">
    <property type="component" value="Chromosome III"/>
</dbReference>
<evidence type="ECO:0000256" key="1">
    <source>
        <dbReference type="ARBA" id="ARBA00004148"/>
    </source>
</evidence>
<feature type="compositionally biased region" description="Low complexity" evidence="7">
    <location>
        <begin position="2092"/>
        <end position="2101"/>
    </location>
</feature>
<dbReference type="InterPro" id="IPR027244">
    <property type="entry name" value="IML1"/>
</dbReference>
<evidence type="ECO:0000256" key="8">
    <source>
        <dbReference type="SAM" id="SignalP"/>
    </source>
</evidence>
<accession>A0A7H8QYP5</accession>
<feature type="compositionally biased region" description="Low complexity" evidence="7">
    <location>
        <begin position="1665"/>
        <end position="1675"/>
    </location>
</feature>
<dbReference type="InterPro" id="IPR000591">
    <property type="entry name" value="DEP_dom"/>
</dbReference>
<keyword evidence="5" id="KW-0926">Vacuole</keyword>
<evidence type="ECO:0000256" key="7">
    <source>
        <dbReference type="SAM" id="MobiDB-lite"/>
    </source>
</evidence>
<dbReference type="SUPFAM" id="SSF53955">
    <property type="entry name" value="Lysozyme-like"/>
    <property type="match status" value="1"/>
</dbReference>
<dbReference type="GO" id="GO:0005774">
    <property type="term" value="C:vacuolar membrane"/>
    <property type="evidence" value="ECO:0007669"/>
    <property type="project" value="UniProtKB-SubCell"/>
</dbReference>
<gene>
    <name evidence="10" type="ORF">TRUGW13939_06334</name>
</gene>
<feature type="compositionally biased region" description="Pro residues" evidence="7">
    <location>
        <begin position="2082"/>
        <end position="2091"/>
    </location>
</feature>
<evidence type="ECO:0000256" key="5">
    <source>
        <dbReference type="ARBA" id="ARBA00022554"/>
    </source>
</evidence>
<evidence type="ECO:0000256" key="4">
    <source>
        <dbReference type="ARBA" id="ARBA00021881"/>
    </source>
</evidence>
<dbReference type="PROSITE" id="PS50186">
    <property type="entry name" value="DEP"/>
    <property type="match status" value="1"/>
</dbReference>
<evidence type="ECO:0000256" key="2">
    <source>
        <dbReference type="ARBA" id="ARBA00005643"/>
    </source>
</evidence>
<dbReference type="GeneID" id="55993829"/>
<keyword evidence="6" id="KW-0472">Membrane</keyword>
<dbReference type="SUPFAM" id="SSF46785">
    <property type="entry name" value="Winged helix' DNA-binding domain"/>
    <property type="match status" value="1"/>
</dbReference>
<dbReference type="CDD" id="cd04449">
    <property type="entry name" value="DEP_DEPDC5-like"/>
    <property type="match status" value="1"/>
</dbReference>
<organism evidence="10 11">
    <name type="scientific">Talaromyces rugulosus</name>
    <name type="common">Penicillium rugulosum</name>
    <dbReference type="NCBI Taxonomy" id="121627"/>
    <lineage>
        <taxon>Eukaryota</taxon>
        <taxon>Fungi</taxon>
        <taxon>Dikarya</taxon>
        <taxon>Ascomycota</taxon>
        <taxon>Pezizomycotina</taxon>
        <taxon>Eurotiomycetes</taxon>
        <taxon>Eurotiomycetidae</taxon>
        <taxon>Eurotiales</taxon>
        <taxon>Trichocomaceae</taxon>
        <taxon>Talaromyces</taxon>
        <taxon>Talaromyces sect. Islandici</taxon>
    </lineage>
</organism>
<dbReference type="InterPro" id="IPR057068">
    <property type="entry name" value="IML1_N_fung"/>
</dbReference>
<feature type="region of interest" description="Disordered" evidence="7">
    <location>
        <begin position="1029"/>
        <end position="1129"/>
    </location>
</feature>
<dbReference type="InterPro" id="IPR036390">
    <property type="entry name" value="WH_DNA-bd_sf"/>
</dbReference>
<dbReference type="InterPro" id="IPR048255">
    <property type="entry name" value="IML1_N"/>
</dbReference>
<dbReference type="OrthoDB" id="39497at2759"/>
<dbReference type="Pfam" id="PF24438">
    <property type="entry name" value="IML1_N_fung"/>
    <property type="match status" value="1"/>
</dbReference>
<feature type="compositionally biased region" description="Polar residues" evidence="7">
    <location>
        <begin position="1077"/>
        <end position="1094"/>
    </location>
</feature>